<dbReference type="Proteomes" id="UP001146067">
    <property type="component" value="Unassembled WGS sequence"/>
</dbReference>
<reference evidence="2" key="1">
    <citation type="submission" date="2022-12" db="EMBL/GenBank/DDBJ databases">
        <title>Gycomyces niveus sp.nov.,a novel actinomycete isolated from soil in Shouguan.</title>
        <authorList>
            <person name="Yang X."/>
        </authorList>
    </citation>
    <scope>NUCLEOTIDE SEQUENCE</scope>
    <source>
        <strain evidence="2">NEAU-A15</strain>
    </source>
</reference>
<keyword evidence="1" id="KW-0472">Membrane</keyword>
<dbReference type="RefSeq" id="WP_270112457.1">
    <property type="nucleotide sequence ID" value="NZ_JAPZVP010000022.1"/>
</dbReference>
<feature type="transmembrane region" description="Helical" evidence="1">
    <location>
        <begin position="344"/>
        <end position="365"/>
    </location>
</feature>
<organism evidence="2 3">
    <name type="scientific">Glycomyces luteolus</name>
    <dbReference type="NCBI Taxonomy" id="2670330"/>
    <lineage>
        <taxon>Bacteria</taxon>
        <taxon>Bacillati</taxon>
        <taxon>Actinomycetota</taxon>
        <taxon>Actinomycetes</taxon>
        <taxon>Glycomycetales</taxon>
        <taxon>Glycomycetaceae</taxon>
        <taxon>Glycomyces</taxon>
    </lineage>
</organism>
<dbReference type="AlphaFoldDB" id="A0A9X3PF79"/>
<sequence length="373" mass="40327">MQLVASVSVPVPLARIAPAPSPPKGLIMQPRFVSRRSRRQMTAAIVGANLCLVAVIVMQAAGYLWWHGEFAELIGCVLLIAAVALVVVWLRLRWRLGRTGTVRRLAKSEIPSAEATAQRLLRRRAIAVHSMILLGTCAVFALVAGTLGDDPAWRALIDGDPGISPVDVTSIGEVEQSSSRHGPRYSFEFTGSIPTSTSFHLVHDQISTKSDPHGSDDWDGLVWAVYDPDDVSSGIVFADSYSEAVQVTRFPLTPVFGFGGYGFILLSAAAFLKPPSKRIEEIAVPGRLAYYRGDADRPSRADLWFLAVLVLIAGIIYLGCALRLVPTTGFTDQLFDTSSMGVFVYGLAMQIVALIIANFLAGFAIGDARFPVR</sequence>
<feature type="transmembrane region" description="Helical" evidence="1">
    <location>
        <begin position="252"/>
        <end position="272"/>
    </location>
</feature>
<proteinExistence type="predicted"/>
<protein>
    <recommendedName>
        <fullName evidence="4">DUF3592 domain-containing protein</fullName>
    </recommendedName>
</protein>
<gene>
    <name evidence="2" type="ORF">O1R50_22360</name>
</gene>
<evidence type="ECO:0000256" key="1">
    <source>
        <dbReference type="SAM" id="Phobius"/>
    </source>
</evidence>
<evidence type="ECO:0008006" key="4">
    <source>
        <dbReference type="Google" id="ProtNLM"/>
    </source>
</evidence>
<keyword evidence="1" id="KW-1133">Transmembrane helix</keyword>
<comment type="caution">
    <text evidence="2">The sequence shown here is derived from an EMBL/GenBank/DDBJ whole genome shotgun (WGS) entry which is preliminary data.</text>
</comment>
<dbReference type="EMBL" id="JAPZVP010000022">
    <property type="protein sequence ID" value="MDA1362385.1"/>
    <property type="molecule type" value="Genomic_DNA"/>
</dbReference>
<evidence type="ECO:0000313" key="3">
    <source>
        <dbReference type="Proteomes" id="UP001146067"/>
    </source>
</evidence>
<feature type="transmembrane region" description="Helical" evidence="1">
    <location>
        <begin position="41"/>
        <end position="64"/>
    </location>
</feature>
<feature type="transmembrane region" description="Helical" evidence="1">
    <location>
        <begin position="303"/>
        <end position="324"/>
    </location>
</feature>
<evidence type="ECO:0000313" key="2">
    <source>
        <dbReference type="EMBL" id="MDA1362385.1"/>
    </source>
</evidence>
<name>A0A9X3PF79_9ACTN</name>
<feature type="transmembrane region" description="Helical" evidence="1">
    <location>
        <begin position="70"/>
        <end position="90"/>
    </location>
</feature>
<accession>A0A9X3PF79</accession>
<feature type="transmembrane region" description="Helical" evidence="1">
    <location>
        <begin position="126"/>
        <end position="147"/>
    </location>
</feature>
<keyword evidence="3" id="KW-1185">Reference proteome</keyword>
<keyword evidence="1" id="KW-0812">Transmembrane</keyword>